<dbReference type="InterPro" id="IPR013087">
    <property type="entry name" value="Znf_C2H2_type"/>
</dbReference>
<dbReference type="EMBL" id="JAUEPS010000090">
    <property type="protein sequence ID" value="KAK0439061.1"/>
    <property type="molecule type" value="Genomic_DNA"/>
</dbReference>
<dbReference type="PROSITE" id="PS50157">
    <property type="entry name" value="ZINC_FINGER_C2H2_2"/>
    <property type="match status" value="1"/>
</dbReference>
<keyword evidence="4" id="KW-1185">Reference proteome</keyword>
<name>A0AA39JC27_ARMTA</name>
<keyword evidence="1" id="KW-0479">Metal-binding</keyword>
<evidence type="ECO:0000313" key="3">
    <source>
        <dbReference type="EMBL" id="KAK0439061.1"/>
    </source>
</evidence>
<evidence type="ECO:0000256" key="1">
    <source>
        <dbReference type="PROSITE-ProRule" id="PRU00042"/>
    </source>
</evidence>
<dbReference type="GeneID" id="85364581"/>
<evidence type="ECO:0000313" key="4">
    <source>
        <dbReference type="Proteomes" id="UP001175211"/>
    </source>
</evidence>
<proteinExistence type="predicted"/>
<evidence type="ECO:0000259" key="2">
    <source>
        <dbReference type="PROSITE" id="PS50157"/>
    </source>
</evidence>
<dbReference type="AlphaFoldDB" id="A0AA39JC27"/>
<gene>
    <name evidence="3" type="ORF">EV420DRAFT_1769556</name>
</gene>
<dbReference type="GO" id="GO:0008270">
    <property type="term" value="F:zinc ion binding"/>
    <property type="evidence" value="ECO:0007669"/>
    <property type="project" value="UniProtKB-KW"/>
</dbReference>
<feature type="domain" description="C2H2-type" evidence="2">
    <location>
        <begin position="39"/>
        <end position="66"/>
    </location>
</feature>
<dbReference type="Proteomes" id="UP001175211">
    <property type="component" value="Unassembled WGS sequence"/>
</dbReference>
<dbReference type="SUPFAM" id="SSF57667">
    <property type="entry name" value="beta-beta-alpha zinc fingers"/>
    <property type="match status" value="1"/>
</dbReference>
<sequence length="335" mass="36182">MARGPSNKANMGTLPFYGRPKWHSIVLMLMYSSLTEKSTQCRICLKVYADQSSLSRHYKIHLPEAANTNAPTAPSACGRSLILGPTSSTNNTNRTLAAVLAKPPTNAPALAASSFVATKVLQLKHLLPAANAGSQLEGFIPVPTSPQADLQTWFPKELMPLSGHSHGVCPPILALPMFSEHNNSENTALNTEGLDLNTIDQWLNSMRSDLSFTNTMPFDSSFYAAPSTSLGDSLVSSTSTSFVESEQLLPLDFNQLAMLNLSLNDASSMSPSQPTPATMDVTLDSFFAELFEHSLTEDFSFLSLGMTEPQLSPFVFDSLSPPSFLEQSLSNLNLA</sequence>
<keyword evidence="1" id="KW-0862">Zinc</keyword>
<accession>A0AA39JC27</accession>
<reference evidence="3" key="1">
    <citation type="submission" date="2023-06" db="EMBL/GenBank/DDBJ databases">
        <authorList>
            <consortium name="Lawrence Berkeley National Laboratory"/>
            <person name="Ahrendt S."/>
            <person name="Sahu N."/>
            <person name="Indic B."/>
            <person name="Wong-Bajracharya J."/>
            <person name="Merenyi Z."/>
            <person name="Ke H.-M."/>
            <person name="Monk M."/>
            <person name="Kocsube S."/>
            <person name="Drula E."/>
            <person name="Lipzen A."/>
            <person name="Balint B."/>
            <person name="Henrissat B."/>
            <person name="Andreopoulos B."/>
            <person name="Martin F.M."/>
            <person name="Harder C.B."/>
            <person name="Rigling D."/>
            <person name="Ford K.L."/>
            <person name="Foster G.D."/>
            <person name="Pangilinan J."/>
            <person name="Papanicolaou A."/>
            <person name="Barry K."/>
            <person name="LaButti K."/>
            <person name="Viragh M."/>
            <person name="Koriabine M."/>
            <person name="Yan M."/>
            <person name="Riley R."/>
            <person name="Champramary S."/>
            <person name="Plett K.L."/>
            <person name="Tsai I.J."/>
            <person name="Slot J."/>
            <person name="Sipos G."/>
            <person name="Plett J."/>
            <person name="Nagy L.G."/>
            <person name="Grigoriev I.V."/>
        </authorList>
    </citation>
    <scope>NUCLEOTIDE SEQUENCE</scope>
    <source>
        <strain evidence="3">CCBAS 213</strain>
    </source>
</reference>
<comment type="caution">
    <text evidence="3">The sequence shown here is derived from an EMBL/GenBank/DDBJ whole genome shotgun (WGS) entry which is preliminary data.</text>
</comment>
<dbReference type="RefSeq" id="XP_060323131.1">
    <property type="nucleotide sequence ID" value="XM_060481033.1"/>
</dbReference>
<dbReference type="InterPro" id="IPR036236">
    <property type="entry name" value="Znf_C2H2_sf"/>
</dbReference>
<keyword evidence="1" id="KW-0863">Zinc-finger</keyword>
<dbReference type="PROSITE" id="PS00028">
    <property type="entry name" value="ZINC_FINGER_C2H2_1"/>
    <property type="match status" value="1"/>
</dbReference>
<organism evidence="3 4">
    <name type="scientific">Armillaria tabescens</name>
    <name type="common">Ringless honey mushroom</name>
    <name type="synonym">Agaricus tabescens</name>
    <dbReference type="NCBI Taxonomy" id="1929756"/>
    <lineage>
        <taxon>Eukaryota</taxon>
        <taxon>Fungi</taxon>
        <taxon>Dikarya</taxon>
        <taxon>Basidiomycota</taxon>
        <taxon>Agaricomycotina</taxon>
        <taxon>Agaricomycetes</taxon>
        <taxon>Agaricomycetidae</taxon>
        <taxon>Agaricales</taxon>
        <taxon>Marasmiineae</taxon>
        <taxon>Physalacriaceae</taxon>
        <taxon>Desarmillaria</taxon>
    </lineage>
</organism>
<protein>
    <recommendedName>
        <fullName evidence="2">C2H2-type domain-containing protein</fullName>
    </recommendedName>
</protein>